<feature type="transmembrane region" description="Helical" evidence="5">
    <location>
        <begin position="105"/>
        <end position="130"/>
    </location>
</feature>
<dbReference type="Gene3D" id="1.10.1450.10">
    <property type="entry name" value="Tetraspanin"/>
    <property type="match status" value="1"/>
</dbReference>
<evidence type="ECO:0000313" key="7">
    <source>
        <dbReference type="Proteomes" id="UP000054324"/>
    </source>
</evidence>
<dbReference type="PANTHER" id="PTHR19282">
    <property type="entry name" value="TETRASPANIN"/>
    <property type="match status" value="1"/>
</dbReference>
<feature type="transmembrane region" description="Helical" evidence="5">
    <location>
        <begin position="77"/>
        <end position="98"/>
    </location>
</feature>
<dbReference type="InterPro" id="IPR018499">
    <property type="entry name" value="Tetraspanin/Peripherin"/>
</dbReference>
<name>A0A075AI31_OPIVI</name>
<evidence type="ECO:0000256" key="4">
    <source>
        <dbReference type="ARBA" id="ARBA00023136"/>
    </source>
</evidence>
<evidence type="ECO:0000256" key="2">
    <source>
        <dbReference type="ARBA" id="ARBA00022692"/>
    </source>
</evidence>
<dbReference type="CTD" id="20316925"/>
<accession>A0A075AI31</accession>
<dbReference type="CDD" id="cd03156">
    <property type="entry name" value="uroplakin_I_like_LEL"/>
    <property type="match status" value="1"/>
</dbReference>
<dbReference type="Proteomes" id="UP000054324">
    <property type="component" value="Unassembled WGS sequence"/>
</dbReference>
<evidence type="ECO:0008006" key="8">
    <source>
        <dbReference type="Google" id="ProtNLM"/>
    </source>
</evidence>
<feature type="transmembrane region" description="Helical" evidence="5">
    <location>
        <begin position="9"/>
        <end position="34"/>
    </location>
</feature>
<dbReference type="RefSeq" id="XP_009165316.1">
    <property type="nucleotide sequence ID" value="XM_009167052.1"/>
</dbReference>
<sequence>MLCNFPCRILLIIINTISLLVGLVLLAVGALMIWGQDVVHKLINGFLNPLLQSISVTQDAAQVTELIGRILTATSPIGITLFVLGAIFAIVSIIGYCGACCNYKVLLYLYAALVGVLALAVMACFSIYFANKDKIADYVVEVFAKSVKAYTSMEANTVDSLTVGLIQPPLKCCGVTSSADFVNLSSEDTYGGQSYTGLTAPIPCCMMNDKYQITGVGCPATFTSANSYVHVGCKDPLKSNFIYYMNYLAYGLIGAFVILLLVVIFTILTICIDVV</sequence>
<keyword evidence="3 5" id="KW-1133">Transmembrane helix</keyword>
<gene>
    <name evidence="6" type="ORF">T265_02737</name>
</gene>
<dbReference type="Pfam" id="PF00335">
    <property type="entry name" value="Tetraspanin"/>
    <property type="match status" value="1"/>
</dbReference>
<evidence type="ECO:0000256" key="5">
    <source>
        <dbReference type="SAM" id="Phobius"/>
    </source>
</evidence>
<evidence type="ECO:0000256" key="3">
    <source>
        <dbReference type="ARBA" id="ARBA00022989"/>
    </source>
</evidence>
<dbReference type="SUPFAM" id="SSF48652">
    <property type="entry name" value="Tetraspanin"/>
    <property type="match status" value="1"/>
</dbReference>
<dbReference type="PANTHER" id="PTHR19282:SF534">
    <property type="entry name" value="TETRASPANIN FAMILY-RELATED"/>
    <property type="match status" value="1"/>
</dbReference>
<dbReference type="GeneID" id="20316925"/>
<proteinExistence type="predicted"/>
<feature type="transmembrane region" description="Helical" evidence="5">
    <location>
        <begin position="247"/>
        <end position="272"/>
    </location>
</feature>
<dbReference type="OrthoDB" id="6131345at2759"/>
<reference evidence="6 7" key="1">
    <citation type="submission" date="2013-11" db="EMBL/GenBank/DDBJ databases">
        <title>Opisthorchis viverrini - life in the bile duct.</title>
        <authorList>
            <person name="Young N.D."/>
            <person name="Nagarajan N."/>
            <person name="Lin S.J."/>
            <person name="Korhonen P.K."/>
            <person name="Jex A.R."/>
            <person name="Hall R.S."/>
            <person name="Safavi-Hemami H."/>
            <person name="Kaewkong W."/>
            <person name="Bertrand D."/>
            <person name="Gao S."/>
            <person name="Seet Q."/>
            <person name="Wongkham S."/>
            <person name="Teh B.T."/>
            <person name="Wongkham C."/>
            <person name="Intapan P.M."/>
            <person name="Maleewong W."/>
            <person name="Yang X."/>
            <person name="Hu M."/>
            <person name="Wang Z."/>
            <person name="Hofmann A."/>
            <person name="Sternberg P.W."/>
            <person name="Tan P."/>
            <person name="Wang J."/>
            <person name="Gasser R.B."/>
        </authorList>
    </citation>
    <scope>NUCLEOTIDE SEQUENCE [LARGE SCALE GENOMIC DNA]</scope>
</reference>
<comment type="subcellular location">
    <subcellularLocation>
        <location evidence="1">Membrane</location>
        <topology evidence="1">Multi-pass membrane protein</topology>
    </subcellularLocation>
</comment>
<keyword evidence="2 5" id="KW-0812">Transmembrane</keyword>
<dbReference type="GO" id="GO:0005886">
    <property type="term" value="C:plasma membrane"/>
    <property type="evidence" value="ECO:0007669"/>
    <property type="project" value="TreeGrafter"/>
</dbReference>
<evidence type="ECO:0000313" key="6">
    <source>
        <dbReference type="EMBL" id="KER30924.1"/>
    </source>
</evidence>
<evidence type="ECO:0000256" key="1">
    <source>
        <dbReference type="ARBA" id="ARBA00004141"/>
    </source>
</evidence>
<dbReference type="EMBL" id="KL596653">
    <property type="protein sequence ID" value="KER30924.1"/>
    <property type="molecule type" value="Genomic_DNA"/>
</dbReference>
<dbReference type="InterPro" id="IPR008952">
    <property type="entry name" value="Tetraspanin_EC2_sf"/>
</dbReference>
<dbReference type="KEGG" id="ovi:T265_02737"/>
<protein>
    <recommendedName>
        <fullName evidence="8">Tetraspanin family protein</fullName>
    </recommendedName>
</protein>
<keyword evidence="7" id="KW-1185">Reference proteome</keyword>
<dbReference type="AlphaFoldDB" id="A0A075AI31"/>
<keyword evidence="4 5" id="KW-0472">Membrane</keyword>
<organism evidence="6 7">
    <name type="scientific">Opisthorchis viverrini</name>
    <name type="common">Southeast Asian liver fluke</name>
    <dbReference type="NCBI Taxonomy" id="6198"/>
    <lineage>
        <taxon>Eukaryota</taxon>
        <taxon>Metazoa</taxon>
        <taxon>Spiralia</taxon>
        <taxon>Lophotrochozoa</taxon>
        <taxon>Platyhelminthes</taxon>
        <taxon>Trematoda</taxon>
        <taxon>Digenea</taxon>
        <taxon>Opisthorchiida</taxon>
        <taxon>Opisthorchiata</taxon>
        <taxon>Opisthorchiidae</taxon>
        <taxon>Opisthorchis</taxon>
    </lineage>
</organism>